<sequence length="21" mass="2285">DLANALLVQSIDCGCCLPLHW</sequence>
<proteinExistence type="predicted"/>
<organism evidence="1 2">
    <name type="scientific">Corchorus capsularis</name>
    <name type="common">Jute</name>
    <dbReference type="NCBI Taxonomy" id="210143"/>
    <lineage>
        <taxon>Eukaryota</taxon>
        <taxon>Viridiplantae</taxon>
        <taxon>Streptophyta</taxon>
        <taxon>Embryophyta</taxon>
        <taxon>Tracheophyta</taxon>
        <taxon>Spermatophyta</taxon>
        <taxon>Magnoliopsida</taxon>
        <taxon>eudicotyledons</taxon>
        <taxon>Gunneridae</taxon>
        <taxon>Pentapetalae</taxon>
        <taxon>rosids</taxon>
        <taxon>malvids</taxon>
        <taxon>Malvales</taxon>
        <taxon>Malvaceae</taxon>
        <taxon>Grewioideae</taxon>
        <taxon>Apeibeae</taxon>
        <taxon>Corchorus</taxon>
    </lineage>
</organism>
<evidence type="ECO:0000313" key="1">
    <source>
        <dbReference type="EMBL" id="OMO62918.1"/>
    </source>
</evidence>
<reference evidence="1 2" key="1">
    <citation type="submission" date="2013-09" db="EMBL/GenBank/DDBJ databases">
        <title>Corchorus capsularis genome sequencing.</title>
        <authorList>
            <person name="Alam M."/>
            <person name="Haque M.S."/>
            <person name="Islam M.S."/>
            <person name="Emdad E.M."/>
            <person name="Islam M.M."/>
            <person name="Ahmed B."/>
            <person name="Halim A."/>
            <person name="Hossen Q.M.M."/>
            <person name="Hossain M.Z."/>
            <person name="Ahmed R."/>
            <person name="Khan M.M."/>
            <person name="Islam R."/>
            <person name="Rashid M.M."/>
            <person name="Khan S.A."/>
            <person name="Rahman M.S."/>
            <person name="Alam M."/>
        </authorList>
    </citation>
    <scope>NUCLEOTIDE SEQUENCE [LARGE SCALE GENOMIC DNA]</scope>
    <source>
        <strain evidence="2">cv. CVL-1</strain>
        <tissue evidence="1">Whole seedling</tissue>
    </source>
</reference>
<dbReference type="AlphaFoldDB" id="A0A1R3GXR6"/>
<keyword evidence="2" id="KW-1185">Reference proteome</keyword>
<comment type="caution">
    <text evidence="1">The sequence shown here is derived from an EMBL/GenBank/DDBJ whole genome shotgun (WGS) entry which is preliminary data.</text>
</comment>
<gene>
    <name evidence="1" type="ORF">CCACVL1_22576</name>
</gene>
<protein>
    <submittedName>
        <fullName evidence="1">Uncharacterized protein</fullName>
    </submittedName>
</protein>
<feature type="non-terminal residue" evidence="1">
    <location>
        <position position="1"/>
    </location>
</feature>
<dbReference type="Gramene" id="OMO62918">
    <property type="protein sequence ID" value="OMO62918"/>
    <property type="gene ID" value="CCACVL1_22576"/>
</dbReference>
<dbReference type="EMBL" id="AWWV01013086">
    <property type="protein sequence ID" value="OMO62918.1"/>
    <property type="molecule type" value="Genomic_DNA"/>
</dbReference>
<name>A0A1R3GXR6_COCAP</name>
<evidence type="ECO:0000313" key="2">
    <source>
        <dbReference type="Proteomes" id="UP000188268"/>
    </source>
</evidence>
<accession>A0A1R3GXR6</accession>
<dbReference type="Proteomes" id="UP000188268">
    <property type="component" value="Unassembled WGS sequence"/>
</dbReference>